<reference evidence="2" key="1">
    <citation type="submission" date="2015-05" db="EMBL/GenBank/DDBJ databases">
        <authorList>
            <person name="Fogelqvist Johan"/>
        </authorList>
    </citation>
    <scope>NUCLEOTIDE SEQUENCE [LARGE SCALE GENOMIC DNA]</scope>
</reference>
<name>A0A0G4MJK1_VERLO</name>
<protein>
    <submittedName>
        <fullName evidence="1">Uncharacterized protein</fullName>
    </submittedName>
</protein>
<evidence type="ECO:0000313" key="2">
    <source>
        <dbReference type="Proteomes" id="UP000045706"/>
    </source>
</evidence>
<dbReference type="Proteomes" id="UP000045706">
    <property type="component" value="Unassembled WGS sequence"/>
</dbReference>
<organism evidence="1 2">
    <name type="scientific">Verticillium longisporum</name>
    <name type="common">Verticillium dahliae var. longisporum</name>
    <dbReference type="NCBI Taxonomy" id="100787"/>
    <lineage>
        <taxon>Eukaryota</taxon>
        <taxon>Fungi</taxon>
        <taxon>Dikarya</taxon>
        <taxon>Ascomycota</taxon>
        <taxon>Pezizomycotina</taxon>
        <taxon>Sordariomycetes</taxon>
        <taxon>Hypocreomycetidae</taxon>
        <taxon>Glomerellales</taxon>
        <taxon>Plectosphaerellaceae</taxon>
        <taxon>Verticillium</taxon>
    </lineage>
</organism>
<proteinExistence type="predicted"/>
<accession>A0A0G4MJK1</accession>
<sequence>MADRQTIMETNRSIRTIKNRHLAPHFSENKVKQLVELGLDQQKLESTPVDEYVDLYVSKDSKFI</sequence>
<dbReference type="Gene3D" id="1.10.4100.10">
    <property type="entry name" value="2-methylcitrate dehydratase PrpD"/>
    <property type="match status" value="1"/>
</dbReference>
<evidence type="ECO:0000313" key="1">
    <source>
        <dbReference type="EMBL" id="CRK34364.1"/>
    </source>
</evidence>
<dbReference type="EMBL" id="CVQI01026668">
    <property type="protein sequence ID" value="CRK34364.1"/>
    <property type="molecule type" value="Genomic_DNA"/>
</dbReference>
<gene>
    <name evidence="1" type="ORF">BN1723_004032</name>
</gene>
<dbReference type="InterPro" id="IPR042183">
    <property type="entry name" value="MmgE/PrpD_sf_1"/>
</dbReference>
<dbReference type="AlphaFoldDB" id="A0A0G4MJK1"/>